<sequence length="79" mass="8459">MTSFAFAAFLLLLVLFALPLLLGFLSGRAYRAGRGRVAFGLLLFGGFVGLLARPRPLGLLLLALGLTWGYAVPRRPRGA</sequence>
<keyword evidence="1" id="KW-0812">Transmembrane</keyword>
<proteinExistence type="predicted"/>
<evidence type="ECO:0000313" key="2">
    <source>
        <dbReference type="EMBL" id="VCU53713.1"/>
    </source>
</evidence>
<protein>
    <submittedName>
        <fullName evidence="2">Uncharacterized protein</fullName>
    </submittedName>
</protein>
<dbReference type="AlphaFoldDB" id="A0A3P4AUR9"/>
<evidence type="ECO:0000313" key="3">
    <source>
        <dbReference type="Proteomes" id="UP000279841"/>
    </source>
</evidence>
<keyword evidence="1" id="KW-1133">Transmembrane helix</keyword>
<reference evidence="2 3" key="1">
    <citation type="submission" date="2018-10" db="EMBL/GenBank/DDBJ databases">
        <authorList>
            <person name="Peiro R."/>
            <person name="Begona"/>
            <person name="Cbmso G."/>
            <person name="Lopez M."/>
            <person name="Gonzalez S."/>
            <person name="Sacristan E."/>
            <person name="Castillo E."/>
        </authorList>
    </citation>
    <scope>NUCLEOTIDE SEQUENCE [LARGE SCALE GENOMIC DNA]</scope>
    <source>
        <strain evidence="2">TTHNAR1</strain>
    </source>
</reference>
<organism evidence="2 3">
    <name type="scientific">Thermus thermophilus</name>
    <dbReference type="NCBI Taxonomy" id="274"/>
    <lineage>
        <taxon>Bacteria</taxon>
        <taxon>Thermotogati</taxon>
        <taxon>Deinococcota</taxon>
        <taxon>Deinococci</taxon>
        <taxon>Thermales</taxon>
        <taxon>Thermaceae</taxon>
        <taxon>Thermus</taxon>
    </lineage>
</organism>
<evidence type="ECO:0000256" key="1">
    <source>
        <dbReference type="SAM" id="Phobius"/>
    </source>
</evidence>
<dbReference type="Proteomes" id="UP000279841">
    <property type="component" value="Chromosome"/>
</dbReference>
<name>A0A3P4AUR9_THETH</name>
<feature type="transmembrane region" description="Helical" evidence="1">
    <location>
        <begin position="55"/>
        <end position="73"/>
    </location>
</feature>
<keyword evidence="1" id="KW-0472">Membrane</keyword>
<dbReference type="EMBL" id="LR027517">
    <property type="protein sequence ID" value="VCU53713.1"/>
    <property type="molecule type" value="Genomic_DNA"/>
</dbReference>
<accession>A0A3P4AUR9</accession>
<gene>
    <name evidence="2" type="ORF">TTHN1_01495</name>
</gene>
<dbReference type="RefSeq" id="WP_008631108.1">
    <property type="nucleotide sequence ID" value="NZ_LR027517.1"/>
</dbReference>